<evidence type="ECO:0000313" key="5">
    <source>
        <dbReference type="EMBL" id="GFP40201.1"/>
    </source>
</evidence>
<dbReference type="Proteomes" id="UP000585609">
    <property type="component" value="Unassembled WGS sequence"/>
</dbReference>
<dbReference type="Proteomes" id="UP000580051">
    <property type="component" value="Unassembled WGS sequence"/>
</dbReference>
<evidence type="ECO:0000313" key="2">
    <source>
        <dbReference type="EMBL" id="GFP22638.1"/>
    </source>
</evidence>
<name>A0A6V8NVG4_9ACTN</name>
<evidence type="ECO:0000313" key="1">
    <source>
        <dbReference type="EMBL" id="GFP22476.1"/>
    </source>
</evidence>
<gene>
    <name evidence="1" type="ORF">HKBW3S06_01704</name>
    <name evidence="2" type="ORF">HKBW3S09_00106</name>
    <name evidence="3" type="ORF">HKBW3S34_01710</name>
    <name evidence="4" type="ORF">HKBW3S44_00919</name>
    <name evidence="5" type="ORF">HKBW3S47_01897</name>
</gene>
<comment type="caution">
    <text evidence="1">The sequence shown here is derived from an EMBL/GenBank/DDBJ whole genome shotgun (WGS) entry which is preliminary data.</text>
</comment>
<dbReference type="Proteomes" id="UP000569018">
    <property type="component" value="Unassembled WGS sequence"/>
</dbReference>
<evidence type="ECO:0000313" key="7">
    <source>
        <dbReference type="Proteomes" id="UP000569018"/>
    </source>
</evidence>
<dbReference type="EMBL" id="BLSD01000165">
    <property type="protein sequence ID" value="GFP40201.1"/>
    <property type="molecule type" value="Genomic_DNA"/>
</dbReference>
<evidence type="ECO:0000313" key="10">
    <source>
        <dbReference type="Proteomes" id="UP000588083"/>
    </source>
</evidence>
<protein>
    <submittedName>
        <fullName evidence="1">Uncharacterized protein</fullName>
    </submittedName>
</protein>
<proteinExistence type="predicted"/>
<dbReference type="RefSeq" id="WP_176227407.1">
    <property type="nucleotide sequence ID" value="NZ_BLRV01000451.1"/>
</dbReference>
<dbReference type="AlphaFoldDB" id="A0A6V8NVG4"/>
<organism evidence="1 8">
    <name type="scientific">Candidatus Hakubella thermalkaliphila</name>
    <dbReference type="NCBI Taxonomy" id="2754717"/>
    <lineage>
        <taxon>Bacteria</taxon>
        <taxon>Bacillati</taxon>
        <taxon>Actinomycetota</taxon>
        <taxon>Actinomycetota incertae sedis</taxon>
        <taxon>Candidatus Hakubellales</taxon>
        <taxon>Candidatus Hakubellaceae</taxon>
        <taxon>Candidatus Hakubella</taxon>
    </lineage>
</organism>
<dbReference type="EMBL" id="BLRV01000451">
    <property type="protein sequence ID" value="GFP22476.1"/>
    <property type="molecule type" value="Genomic_DNA"/>
</dbReference>
<accession>A0A6V8NVG4</accession>
<reference evidence="6 7" key="1">
    <citation type="journal article" date="2020" name="Front. Microbiol.">
        <title>Single-cell genomics of novel Actinobacteria with the Wood-Ljungdahl pathway discovered in a serpentinizing system.</title>
        <authorList>
            <person name="Merino N."/>
            <person name="Kawai M."/>
            <person name="Boyd E.S."/>
            <person name="Colman D.R."/>
            <person name="McGlynn S.E."/>
            <person name="Nealson K.H."/>
            <person name="Kurokawa K."/>
            <person name="Hongoh Y."/>
        </authorList>
    </citation>
    <scope>NUCLEOTIDE SEQUENCE [LARGE SCALE GENOMIC DNA]</scope>
    <source>
        <strain evidence="1 8">S06</strain>
        <strain evidence="2 9">S09_30</strain>
        <strain evidence="3 10">S34</strain>
        <strain evidence="4 6">S44</strain>
        <strain evidence="5 7">S47</strain>
    </source>
</reference>
<dbReference type="EMBL" id="BLRZ01000104">
    <property type="protein sequence ID" value="GFP30790.1"/>
    <property type="molecule type" value="Genomic_DNA"/>
</dbReference>
<evidence type="ECO:0000313" key="9">
    <source>
        <dbReference type="Proteomes" id="UP000585609"/>
    </source>
</evidence>
<dbReference type="EMBL" id="BLRW01000006">
    <property type="protein sequence ID" value="GFP22638.1"/>
    <property type="molecule type" value="Genomic_DNA"/>
</dbReference>
<evidence type="ECO:0000313" key="6">
    <source>
        <dbReference type="Proteomes" id="UP000561271"/>
    </source>
</evidence>
<sequence length="101" mass="12024">MSKREDLNKLIKQYELGVRYLEEATFEEVASLLVYRDSIAELLSNIGNQEDRERIANMDKELRRKRNLVAEDIRFLRKSGKPGSSWWWYLDKITEEERATA</sequence>
<evidence type="ECO:0000313" key="3">
    <source>
        <dbReference type="EMBL" id="GFP30790.1"/>
    </source>
</evidence>
<evidence type="ECO:0000313" key="8">
    <source>
        <dbReference type="Proteomes" id="UP000580051"/>
    </source>
</evidence>
<evidence type="ECO:0000313" key="4">
    <source>
        <dbReference type="EMBL" id="GFP37239.1"/>
    </source>
</evidence>
<dbReference type="Proteomes" id="UP000561271">
    <property type="component" value="Unassembled WGS sequence"/>
</dbReference>
<dbReference type="EMBL" id="BLSC01000063">
    <property type="protein sequence ID" value="GFP37239.1"/>
    <property type="molecule type" value="Genomic_DNA"/>
</dbReference>
<dbReference type="Proteomes" id="UP000588083">
    <property type="component" value="Unassembled WGS sequence"/>
</dbReference>
<keyword evidence="10" id="KW-1185">Reference proteome</keyword>